<evidence type="ECO:0000313" key="7">
    <source>
        <dbReference type="Proteomes" id="UP000261284"/>
    </source>
</evidence>
<reference evidence="6 7" key="1">
    <citation type="submission" date="2018-08" db="EMBL/GenBank/DDBJ databases">
        <title>Chitinophagaceae sp. K23C18032701, a novel bacterium isolated from forest soil.</title>
        <authorList>
            <person name="Wang C."/>
        </authorList>
    </citation>
    <scope>NUCLEOTIDE SEQUENCE [LARGE SCALE GENOMIC DNA]</scope>
    <source>
        <strain evidence="6 7">K23C18032701</strain>
    </source>
</reference>
<dbReference type="GO" id="GO:0019301">
    <property type="term" value="P:rhamnose catabolic process"/>
    <property type="evidence" value="ECO:0007669"/>
    <property type="project" value="UniProtKB-UniRule"/>
</dbReference>
<dbReference type="SUPFAM" id="SSF54909">
    <property type="entry name" value="Dimeric alpha+beta barrel"/>
    <property type="match status" value="1"/>
</dbReference>
<proteinExistence type="predicted"/>
<dbReference type="Proteomes" id="UP000261284">
    <property type="component" value="Unassembled WGS sequence"/>
</dbReference>
<dbReference type="PANTHER" id="PTHR34389:SF2">
    <property type="entry name" value="L-RHAMNOSE MUTAROTASE"/>
    <property type="match status" value="1"/>
</dbReference>
<sequence>MWQSFTMKLLPGMAAEYQKRHDAIWPDLVNLLKQTGISEYAIFLDEQTLVLFAVLQVNDPLLLHDLPVHPVMQRWWHYMSDIMETNADASPVSIPLKPVFYLP</sequence>
<evidence type="ECO:0000313" key="6">
    <source>
        <dbReference type="EMBL" id="RFM29478.1"/>
    </source>
</evidence>
<dbReference type="NCBIfam" id="TIGR02625">
    <property type="entry name" value="YiiL_rotase"/>
    <property type="match status" value="1"/>
</dbReference>
<gene>
    <name evidence="6" type="primary">rhaM</name>
    <name evidence="6" type="ORF">DXN05_00385</name>
</gene>
<dbReference type="InterPro" id="IPR008000">
    <property type="entry name" value="Rham/fucose_mutarotase"/>
</dbReference>
<accession>A0A3E1NNW0</accession>
<name>A0A3E1NNW0_9BACT</name>
<dbReference type="RefSeq" id="WP_116845235.1">
    <property type="nucleotide sequence ID" value="NZ_QTJU01000001.1"/>
</dbReference>
<dbReference type="GO" id="GO:0062192">
    <property type="term" value="F:L-rhamnose mutarotase activity"/>
    <property type="evidence" value="ECO:0007669"/>
    <property type="project" value="UniProtKB-UniRule"/>
</dbReference>
<comment type="caution">
    <text evidence="6">The sequence shown here is derived from an EMBL/GenBank/DDBJ whole genome shotgun (WGS) entry which is preliminary data.</text>
</comment>
<dbReference type="Pfam" id="PF05336">
    <property type="entry name" value="rhaM"/>
    <property type="match status" value="1"/>
</dbReference>
<dbReference type="EC" id="5.1.3.32" evidence="5"/>
<keyword evidence="4" id="KW-0684">Rhamnose metabolism</keyword>
<evidence type="ECO:0000256" key="1">
    <source>
        <dbReference type="ARBA" id="ARBA00022490"/>
    </source>
</evidence>
<evidence type="ECO:0000256" key="4">
    <source>
        <dbReference type="ARBA" id="ARBA00023308"/>
    </source>
</evidence>
<evidence type="ECO:0000256" key="5">
    <source>
        <dbReference type="NCBIfam" id="TIGR02625"/>
    </source>
</evidence>
<evidence type="ECO:0000256" key="3">
    <source>
        <dbReference type="ARBA" id="ARBA00023277"/>
    </source>
</evidence>
<dbReference type="InterPro" id="IPR013448">
    <property type="entry name" value="L-rhamnose_mutarotase"/>
</dbReference>
<dbReference type="EMBL" id="QTJU01000001">
    <property type="protein sequence ID" value="RFM29478.1"/>
    <property type="molecule type" value="Genomic_DNA"/>
</dbReference>
<dbReference type="Gene3D" id="3.30.70.100">
    <property type="match status" value="1"/>
</dbReference>
<dbReference type="AlphaFoldDB" id="A0A3E1NNW0"/>
<dbReference type="OrthoDB" id="9799608at2"/>
<protein>
    <recommendedName>
        <fullName evidence="5">L-rhamnose mutarotase</fullName>
        <ecNumber evidence="5">5.1.3.32</ecNumber>
    </recommendedName>
</protein>
<keyword evidence="2 6" id="KW-0413">Isomerase</keyword>
<dbReference type="GO" id="GO:0005737">
    <property type="term" value="C:cytoplasm"/>
    <property type="evidence" value="ECO:0007669"/>
    <property type="project" value="InterPro"/>
</dbReference>
<keyword evidence="7" id="KW-1185">Reference proteome</keyword>
<keyword evidence="3" id="KW-0119">Carbohydrate metabolism</keyword>
<dbReference type="PANTHER" id="PTHR34389">
    <property type="entry name" value="L-RHAMNOSE MUTAROTASE"/>
    <property type="match status" value="1"/>
</dbReference>
<evidence type="ECO:0000256" key="2">
    <source>
        <dbReference type="ARBA" id="ARBA00023235"/>
    </source>
</evidence>
<organism evidence="6 7">
    <name type="scientific">Deminuibacter soli</name>
    <dbReference type="NCBI Taxonomy" id="2291815"/>
    <lineage>
        <taxon>Bacteria</taxon>
        <taxon>Pseudomonadati</taxon>
        <taxon>Bacteroidota</taxon>
        <taxon>Chitinophagia</taxon>
        <taxon>Chitinophagales</taxon>
        <taxon>Chitinophagaceae</taxon>
        <taxon>Deminuibacter</taxon>
    </lineage>
</organism>
<keyword evidence="1" id="KW-0963">Cytoplasm</keyword>
<dbReference type="InterPro" id="IPR011008">
    <property type="entry name" value="Dimeric_a/b-barrel"/>
</dbReference>